<keyword evidence="2 3" id="KW-0808">Transferase</keyword>
<dbReference type="SMART" id="SM00825">
    <property type="entry name" value="PKS_KS"/>
    <property type="match status" value="1"/>
</dbReference>
<reference evidence="5" key="1">
    <citation type="submission" date="2022-10" db="EMBL/GenBank/DDBJ databases">
        <title>The complete genomes of actinobacterial strains from the NBC collection.</title>
        <authorList>
            <person name="Joergensen T.S."/>
            <person name="Alvarez Arevalo M."/>
            <person name="Sterndorff E.B."/>
            <person name="Faurdal D."/>
            <person name="Vuksanovic O."/>
            <person name="Mourched A.-S."/>
            <person name="Charusanti P."/>
            <person name="Shaw S."/>
            <person name="Blin K."/>
            <person name="Weber T."/>
        </authorList>
    </citation>
    <scope>NUCLEOTIDE SEQUENCE</scope>
    <source>
        <strain evidence="5">NBC_00003</strain>
    </source>
</reference>
<gene>
    <name evidence="5" type="ORF">OG549_26640</name>
</gene>
<evidence type="ECO:0000313" key="5">
    <source>
        <dbReference type="EMBL" id="WTW63931.1"/>
    </source>
</evidence>
<protein>
    <submittedName>
        <fullName evidence="5">3-oxoacyl-ACP synthase</fullName>
    </submittedName>
</protein>
<dbReference type="InterPro" id="IPR016039">
    <property type="entry name" value="Thiolase-like"/>
</dbReference>
<proteinExistence type="inferred from homology"/>
<accession>A0AAU2VA99</accession>
<dbReference type="Pfam" id="PF02801">
    <property type="entry name" value="Ketoacyl-synt_C"/>
    <property type="match status" value="1"/>
</dbReference>
<organism evidence="5">
    <name type="scientific">Streptomyces sp. NBC_00003</name>
    <dbReference type="NCBI Taxonomy" id="2903608"/>
    <lineage>
        <taxon>Bacteria</taxon>
        <taxon>Bacillati</taxon>
        <taxon>Actinomycetota</taxon>
        <taxon>Actinomycetes</taxon>
        <taxon>Kitasatosporales</taxon>
        <taxon>Streptomycetaceae</taxon>
        <taxon>Streptomyces</taxon>
    </lineage>
</organism>
<dbReference type="Pfam" id="PF00109">
    <property type="entry name" value="ketoacyl-synt"/>
    <property type="match status" value="2"/>
</dbReference>
<dbReference type="GO" id="GO:0006633">
    <property type="term" value="P:fatty acid biosynthetic process"/>
    <property type="evidence" value="ECO:0007669"/>
    <property type="project" value="TreeGrafter"/>
</dbReference>
<dbReference type="GO" id="GO:0004315">
    <property type="term" value="F:3-oxoacyl-[acyl-carrier-protein] synthase activity"/>
    <property type="evidence" value="ECO:0007669"/>
    <property type="project" value="TreeGrafter"/>
</dbReference>
<dbReference type="SUPFAM" id="SSF53901">
    <property type="entry name" value="Thiolase-like"/>
    <property type="match status" value="2"/>
</dbReference>
<dbReference type="PANTHER" id="PTHR11712">
    <property type="entry name" value="POLYKETIDE SYNTHASE-RELATED"/>
    <property type="match status" value="1"/>
</dbReference>
<dbReference type="PROSITE" id="PS00098">
    <property type="entry name" value="THIOLASE_1"/>
    <property type="match status" value="1"/>
</dbReference>
<dbReference type="PROSITE" id="PS52004">
    <property type="entry name" value="KS3_2"/>
    <property type="match status" value="1"/>
</dbReference>
<sequence length="370" mass="38138">MSDVVISGMGLLTPFGRGVDAYWRGLTENRTALAPARRFAVPAYRGEPVGEAAEFTPDGTPRKRAYAATATRDALREARLPKLPDGTLAILVGQAPTPFGGSPLDAEEREFLGPDADEVLAGADAVHLTHACASALFAIAFAHEALRTGSVPAVVVAGATALNHYEYASMDVVRAVDRAACRPFDIERGGISLGEGGGALVLETAASARARGLDPDLVVAGTGSRVAAGKSVASDETSVADCLREALDSAGADRLDYVHAHATGTAQGDTAELRALEAVAAERSWSGVPVSSHKGAIGHLLHISGAPGVAAAAMTLRTATAPPTPGLRTPERTSRLTLPTTTLHLPRARFAAVNSFGFGGNNATVVLRRD</sequence>
<dbReference type="Gene3D" id="3.40.47.10">
    <property type="match status" value="2"/>
</dbReference>
<dbReference type="InterPro" id="IPR014030">
    <property type="entry name" value="Ketoacyl_synth_N"/>
</dbReference>
<dbReference type="InterPro" id="IPR020841">
    <property type="entry name" value="PKS_Beta-ketoAc_synthase_dom"/>
</dbReference>
<comment type="similarity">
    <text evidence="1 3">Belongs to the thiolase-like superfamily. Beta-ketoacyl-ACP synthases family.</text>
</comment>
<dbReference type="InterPro" id="IPR014031">
    <property type="entry name" value="Ketoacyl_synth_C"/>
</dbReference>
<dbReference type="EMBL" id="CP108318">
    <property type="protein sequence ID" value="WTW63931.1"/>
    <property type="molecule type" value="Genomic_DNA"/>
</dbReference>
<dbReference type="InterPro" id="IPR000794">
    <property type="entry name" value="Beta-ketoacyl_synthase"/>
</dbReference>
<evidence type="ECO:0000256" key="3">
    <source>
        <dbReference type="RuleBase" id="RU003694"/>
    </source>
</evidence>
<dbReference type="AlphaFoldDB" id="A0AAU2VA99"/>
<feature type="domain" description="Ketosynthase family 3 (KS3)" evidence="4">
    <location>
        <begin position="1"/>
        <end position="369"/>
    </location>
</feature>
<evidence type="ECO:0000256" key="1">
    <source>
        <dbReference type="ARBA" id="ARBA00008467"/>
    </source>
</evidence>
<dbReference type="InterPro" id="IPR020615">
    <property type="entry name" value="Thiolase_acyl_enz_int_AS"/>
</dbReference>
<name>A0AAU2VA99_9ACTN</name>
<dbReference type="PANTHER" id="PTHR11712:SF336">
    <property type="entry name" value="3-OXOACYL-[ACYL-CARRIER-PROTEIN] SYNTHASE, MITOCHONDRIAL"/>
    <property type="match status" value="1"/>
</dbReference>
<evidence type="ECO:0000259" key="4">
    <source>
        <dbReference type="PROSITE" id="PS52004"/>
    </source>
</evidence>
<evidence type="ECO:0000256" key="2">
    <source>
        <dbReference type="ARBA" id="ARBA00022679"/>
    </source>
</evidence>